<dbReference type="PROSITE" id="PS50082">
    <property type="entry name" value="WD_REPEATS_2"/>
    <property type="match status" value="3"/>
</dbReference>
<dbReference type="GO" id="GO:0006325">
    <property type="term" value="P:chromatin organization"/>
    <property type="evidence" value="ECO:0007669"/>
    <property type="project" value="UniProtKB-KW"/>
</dbReference>
<keyword evidence="3" id="KW-0677">Repeat</keyword>
<dbReference type="InterPro" id="IPR015943">
    <property type="entry name" value="WD40/YVTN_repeat-like_dom_sf"/>
</dbReference>
<keyword evidence="5" id="KW-0539">Nucleus</keyword>
<evidence type="ECO:0000256" key="3">
    <source>
        <dbReference type="ARBA" id="ARBA00022737"/>
    </source>
</evidence>
<dbReference type="EMBL" id="LWDF02000072">
    <property type="protein sequence ID" value="KAE8258382.1"/>
    <property type="molecule type" value="Genomic_DNA"/>
</dbReference>
<dbReference type="SUPFAM" id="SSF50978">
    <property type="entry name" value="WD40 repeat-like"/>
    <property type="match status" value="1"/>
</dbReference>
<dbReference type="InterPro" id="IPR050459">
    <property type="entry name" value="WD_repeat_RBAP46/RBAP48/MSI1"/>
</dbReference>
<evidence type="ECO:0000256" key="4">
    <source>
        <dbReference type="ARBA" id="ARBA00022853"/>
    </source>
</evidence>
<dbReference type="PROSITE" id="PS50294">
    <property type="entry name" value="WD_REPEATS_REGION"/>
    <property type="match status" value="2"/>
</dbReference>
<dbReference type="InterPro" id="IPR036322">
    <property type="entry name" value="WD40_repeat_dom_sf"/>
</dbReference>
<dbReference type="Pfam" id="PF12265">
    <property type="entry name" value="CAF1C_H4-bd"/>
    <property type="match status" value="1"/>
</dbReference>
<dbReference type="Gene3D" id="2.130.10.10">
    <property type="entry name" value="YVTN repeat-like/Quinoprotein amine dehydrogenase"/>
    <property type="match status" value="1"/>
</dbReference>
<evidence type="ECO:0000256" key="1">
    <source>
        <dbReference type="ARBA" id="ARBA00004123"/>
    </source>
</evidence>
<dbReference type="InterPro" id="IPR059104">
    <property type="entry name" value="Beta-prop_EIPR1-like"/>
</dbReference>
<name>A0A177TLV2_9BASI</name>
<reference evidence="8" key="1">
    <citation type="submission" date="2016-04" db="EMBL/GenBank/DDBJ databases">
        <authorList>
            <person name="Nguyen H.D."/>
            <person name="Samba Siva P."/>
            <person name="Cullis J."/>
            <person name="Levesque C.A."/>
            <person name="Hambleton S."/>
        </authorList>
    </citation>
    <scope>NUCLEOTIDE SEQUENCE</scope>
    <source>
        <strain evidence="8">DAOMC 236416</strain>
    </source>
</reference>
<dbReference type="PANTHER" id="PTHR22850">
    <property type="entry name" value="WD40 REPEAT FAMILY"/>
    <property type="match status" value="1"/>
</dbReference>
<protein>
    <submittedName>
        <fullName evidence="8">Uncharacterized protein</fullName>
    </submittedName>
</protein>
<proteinExistence type="predicted"/>
<keyword evidence="2" id="KW-0853">WD repeat</keyword>
<comment type="subcellular location">
    <subcellularLocation>
        <location evidence="1">Nucleus</location>
    </subcellularLocation>
</comment>
<evidence type="ECO:0000256" key="2">
    <source>
        <dbReference type="ARBA" id="ARBA00022574"/>
    </source>
</evidence>
<keyword evidence="4" id="KW-0156">Chromatin regulator</keyword>
<evidence type="ECO:0000259" key="7">
    <source>
        <dbReference type="Pfam" id="PF23609"/>
    </source>
</evidence>
<dbReference type="Proteomes" id="UP000077521">
    <property type="component" value="Unassembled WGS sequence"/>
</dbReference>
<dbReference type="OrthoDB" id="427795at2759"/>
<comment type="caution">
    <text evidence="8">The sequence shown here is derived from an EMBL/GenBank/DDBJ whole genome shotgun (WGS) entry which is preliminary data.</text>
</comment>
<dbReference type="SMART" id="SM00320">
    <property type="entry name" value="WD40"/>
    <property type="match status" value="6"/>
</dbReference>
<feature type="domain" description="EIPR1-like beta-propeller" evidence="7">
    <location>
        <begin position="218"/>
        <end position="351"/>
    </location>
</feature>
<dbReference type="InterPro" id="IPR020472">
    <property type="entry name" value="WD40_PAC1"/>
</dbReference>
<dbReference type="PROSITE" id="PS00678">
    <property type="entry name" value="WD_REPEATS_1"/>
    <property type="match status" value="2"/>
</dbReference>
<dbReference type="Pfam" id="PF23609">
    <property type="entry name" value="Beta-prop_EIPR1"/>
    <property type="match status" value="1"/>
</dbReference>
<dbReference type="GO" id="GO:0005634">
    <property type="term" value="C:nucleus"/>
    <property type="evidence" value="ECO:0007669"/>
    <property type="project" value="UniProtKB-SubCell"/>
</dbReference>
<dbReference type="InterPro" id="IPR022052">
    <property type="entry name" value="Histone-bd_RBBP4-like_N"/>
</dbReference>
<dbReference type="InterPro" id="IPR019775">
    <property type="entry name" value="WD40_repeat_CS"/>
</dbReference>
<dbReference type="PRINTS" id="PR00320">
    <property type="entry name" value="GPROTEINBRPT"/>
</dbReference>
<sequence length="426" mass="48183">MSDAAHAIEIEEDDAAANATMIANEEYKIWKKHSPFLYDVMVTTALDWPSLTCQWFPDKVRPEGKNYVRHRLLLGTHTSGQDRNYLQIAEVQLPTGEEQLPAGKYDDDKGEIGSYGGASSRIKIIQKINHDGEVNRARYCPQNIDLIATRTVMGLTYIFDRTKHSLVPNSDGVCRPDIILEGQTKEGYGLDWNPIRQGHILASSDDSSVCYWDINEFKKGNQKMQPVRKYEAHTSIVEDVAWHYHHESLFASVGDDRQMFIWDSRSNTPAPKHRVEAHTAEVNAVRFSPSNEYLLATASSDKSVGLWDLRNLKVKLHSLESHTDEVLQLAWSPHNDTVLASASADRRINLWDLSRIGEEQTPDDAEDGPPELLFVHGGHTSRPTDLSWCPSERWHMCSTSEDNVCMLWSVTATIVDETNVPDDELE</sequence>
<dbReference type="AlphaFoldDB" id="A0A177TLV2"/>
<gene>
    <name evidence="8" type="ORF">A4X13_0g1719</name>
</gene>
<dbReference type="InterPro" id="IPR001680">
    <property type="entry name" value="WD40_rpt"/>
</dbReference>
<feature type="domain" description="Histone-binding protein RBBP4-like N-terminal" evidence="6">
    <location>
        <begin position="25"/>
        <end position="95"/>
    </location>
</feature>
<evidence type="ECO:0000313" key="9">
    <source>
        <dbReference type="Proteomes" id="UP000077521"/>
    </source>
</evidence>
<keyword evidence="9" id="KW-1185">Reference proteome</keyword>
<organism evidence="8 9">
    <name type="scientific">Tilletia indica</name>
    <dbReference type="NCBI Taxonomy" id="43049"/>
    <lineage>
        <taxon>Eukaryota</taxon>
        <taxon>Fungi</taxon>
        <taxon>Dikarya</taxon>
        <taxon>Basidiomycota</taxon>
        <taxon>Ustilaginomycotina</taxon>
        <taxon>Exobasidiomycetes</taxon>
        <taxon>Tilletiales</taxon>
        <taxon>Tilletiaceae</taxon>
        <taxon>Tilletia</taxon>
    </lineage>
</organism>
<dbReference type="Pfam" id="PF00400">
    <property type="entry name" value="WD40"/>
    <property type="match status" value="1"/>
</dbReference>
<accession>A0A177TLV2</accession>
<evidence type="ECO:0000259" key="6">
    <source>
        <dbReference type="Pfam" id="PF12265"/>
    </source>
</evidence>
<reference evidence="8" key="2">
    <citation type="journal article" date="2019" name="IMA Fungus">
        <title>Genome sequencing and comparison of five Tilletia species to identify candidate genes for the detection of regulated species infecting wheat.</title>
        <authorList>
            <person name="Nguyen H.D.T."/>
            <person name="Sultana T."/>
            <person name="Kesanakurti P."/>
            <person name="Hambleton S."/>
        </authorList>
    </citation>
    <scope>NUCLEOTIDE SEQUENCE</scope>
    <source>
        <strain evidence="8">DAOMC 236416</strain>
    </source>
</reference>
<evidence type="ECO:0000313" key="8">
    <source>
        <dbReference type="EMBL" id="KAE8258382.1"/>
    </source>
</evidence>
<evidence type="ECO:0000256" key="5">
    <source>
        <dbReference type="ARBA" id="ARBA00023242"/>
    </source>
</evidence>